<proteinExistence type="predicted"/>
<feature type="compositionally biased region" description="Basic residues" evidence="1">
    <location>
        <begin position="170"/>
        <end position="179"/>
    </location>
</feature>
<feature type="domain" description="C2 NT-type" evidence="2">
    <location>
        <begin position="7"/>
        <end position="142"/>
    </location>
</feature>
<dbReference type="AlphaFoldDB" id="A0A9W7ZR25"/>
<name>A0A9W7ZR25_9FUNG</name>
<evidence type="ECO:0000259" key="2">
    <source>
        <dbReference type="PROSITE" id="PS51840"/>
    </source>
</evidence>
<accession>A0A9W7ZR25</accession>
<keyword evidence="4" id="KW-1185">Reference proteome</keyword>
<protein>
    <recommendedName>
        <fullName evidence="2">C2 NT-type domain-containing protein</fullName>
    </recommendedName>
</protein>
<dbReference type="PANTHER" id="PTHR21456:SF1">
    <property type="entry name" value="C2 NT-TYPE DOMAIN-CONTAINING PROTEIN"/>
    <property type="match status" value="1"/>
</dbReference>
<dbReference type="InterPro" id="IPR019448">
    <property type="entry name" value="NT-C2"/>
</dbReference>
<evidence type="ECO:0000313" key="3">
    <source>
        <dbReference type="EMBL" id="KAJ1909430.1"/>
    </source>
</evidence>
<evidence type="ECO:0000256" key="1">
    <source>
        <dbReference type="SAM" id="MobiDB-lite"/>
    </source>
</evidence>
<dbReference type="InterPro" id="IPR039931">
    <property type="entry name" value="EEIG1/2-like"/>
</dbReference>
<sequence>MQALYHWFISKHRLVAFEVRITLHELINVPLVSGNFFVKWRTKSGTATSGCTERAPIADHRVEWNASALKRLDLVIGKDGVLAPCELQLCVKQEMNQETPRNLGVLTVNLAEYAREGRVTRRYLLQESKSNSTIKLTIDMKQVAGDTRYKTPALKKNQMATSLADLSSHPRSHRFKPRNRSIYEGSTGHGPRAYSISKSASSPFLPLGNGLASAYEEPAMDIMKEIFFPSAGSTLRTSVQ</sequence>
<dbReference type="Pfam" id="PF10358">
    <property type="entry name" value="NT-C2"/>
    <property type="match status" value="1"/>
</dbReference>
<dbReference type="Proteomes" id="UP001150569">
    <property type="component" value="Unassembled WGS sequence"/>
</dbReference>
<dbReference type="PANTHER" id="PTHR21456">
    <property type="entry name" value="FAMILY WITH SEQUENCE SIMILARITY 102"/>
    <property type="match status" value="1"/>
</dbReference>
<dbReference type="EMBL" id="JANBPT010001203">
    <property type="protein sequence ID" value="KAJ1909430.1"/>
    <property type="molecule type" value="Genomic_DNA"/>
</dbReference>
<reference evidence="3" key="1">
    <citation type="submission" date="2022-07" db="EMBL/GenBank/DDBJ databases">
        <title>Phylogenomic reconstructions and comparative analyses of Kickxellomycotina fungi.</title>
        <authorList>
            <person name="Reynolds N.K."/>
            <person name="Stajich J.E."/>
            <person name="Barry K."/>
            <person name="Grigoriev I.V."/>
            <person name="Crous P."/>
            <person name="Smith M.E."/>
        </authorList>
    </citation>
    <scope>NUCLEOTIDE SEQUENCE</scope>
    <source>
        <strain evidence="3">RSA 861</strain>
    </source>
</reference>
<feature type="region of interest" description="Disordered" evidence="1">
    <location>
        <begin position="165"/>
        <end position="190"/>
    </location>
</feature>
<dbReference type="OrthoDB" id="3365224at2759"/>
<comment type="caution">
    <text evidence="3">The sequence shown here is derived from an EMBL/GenBank/DDBJ whole genome shotgun (WGS) entry which is preliminary data.</text>
</comment>
<evidence type="ECO:0000313" key="4">
    <source>
        <dbReference type="Proteomes" id="UP001150569"/>
    </source>
</evidence>
<dbReference type="PROSITE" id="PS51840">
    <property type="entry name" value="C2_NT"/>
    <property type="match status" value="1"/>
</dbReference>
<organism evidence="3 4">
    <name type="scientific">Tieghemiomyces parasiticus</name>
    <dbReference type="NCBI Taxonomy" id="78921"/>
    <lineage>
        <taxon>Eukaryota</taxon>
        <taxon>Fungi</taxon>
        <taxon>Fungi incertae sedis</taxon>
        <taxon>Zoopagomycota</taxon>
        <taxon>Kickxellomycotina</taxon>
        <taxon>Dimargaritomycetes</taxon>
        <taxon>Dimargaritales</taxon>
        <taxon>Dimargaritaceae</taxon>
        <taxon>Tieghemiomyces</taxon>
    </lineage>
</organism>
<gene>
    <name evidence="3" type="ORF">IWQ60_011173</name>
</gene>